<dbReference type="Proteomes" id="UP000239757">
    <property type="component" value="Unassembled WGS sequence"/>
</dbReference>
<dbReference type="EMBL" id="KZ663171">
    <property type="protein sequence ID" value="PPS15339.1"/>
    <property type="molecule type" value="Genomic_DNA"/>
</dbReference>
<reference evidence="1 2" key="1">
    <citation type="submission" date="2015-01" db="EMBL/GenBank/DDBJ databases">
        <title>Genome of allotetraploid Gossypium barbadense reveals genomic plasticity and fiber elongation in cotton evolution.</title>
        <authorList>
            <person name="Chen X."/>
            <person name="Liu X."/>
            <person name="Zhao B."/>
            <person name="Zheng H."/>
            <person name="Hu Y."/>
            <person name="Lu G."/>
            <person name="Yang C."/>
            <person name="Chen J."/>
            <person name="Shan C."/>
            <person name="Zhang L."/>
            <person name="Zhou Y."/>
            <person name="Wang L."/>
            <person name="Guo W."/>
            <person name="Bai Y."/>
            <person name="Ruan J."/>
            <person name="Shangguan X."/>
            <person name="Mao Y."/>
            <person name="Jiang J."/>
            <person name="Zhu Y."/>
            <person name="Lei J."/>
            <person name="Kang H."/>
            <person name="Chen S."/>
            <person name="He X."/>
            <person name="Wang R."/>
            <person name="Wang Y."/>
            <person name="Chen J."/>
            <person name="Wang L."/>
            <person name="Yu S."/>
            <person name="Wang B."/>
            <person name="Wei J."/>
            <person name="Song S."/>
            <person name="Lu X."/>
            <person name="Gao Z."/>
            <person name="Gu W."/>
            <person name="Deng X."/>
            <person name="Ma D."/>
            <person name="Wang S."/>
            <person name="Liang W."/>
            <person name="Fang L."/>
            <person name="Cai C."/>
            <person name="Zhu X."/>
            <person name="Zhou B."/>
            <person name="Zhang Y."/>
            <person name="Chen Z."/>
            <person name="Xu S."/>
            <person name="Zhu R."/>
            <person name="Wang S."/>
            <person name="Zhang T."/>
            <person name="Zhao G."/>
        </authorList>
    </citation>
    <scope>NUCLEOTIDE SEQUENCE [LARGE SCALE GENOMIC DNA]</scope>
    <source>
        <strain evidence="2">cv. Xinhai21</strain>
        <tissue evidence="1">Leaf</tissue>
    </source>
</reference>
<evidence type="ECO:0000313" key="1">
    <source>
        <dbReference type="EMBL" id="PPS15339.1"/>
    </source>
</evidence>
<dbReference type="OrthoDB" id="1685790at2759"/>
<protein>
    <submittedName>
        <fullName evidence="1">Uncharacterized protein</fullName>
    </submittedName>
</protein>
<evidence type="ECO:0000313" key="2">
    <source>
        <dbReference type="Proteomes" id="UP000239757"/>
    </source>
</evidence>
<dbReference type="AlphaFoldDB" id="A0A2P5YIB8"/>
<gene>
    <name evidence="1" type="ORF">GOBAR_AA05239</name>
</gene>
<sequence length="98" mass="11312">MVEYNDPGIVQFHLGGLVRQMIVPEFGVALGLYTDEFMEADNFPHLHRYIHYVPSSCWSAMMPATGIYDPNRSKASALAPALRYLHTLSRETREYRRH</sequence>
<proteinExistence type="predicted"/>
<organism evidence="1 2">
    <name type="scientific">Gossypium barbadense</name>
    <name type="common">Sea Island cotton</name>
    <name type="synonym">Hibiscus barbadensis</name>
    <dbReference type="NCBI Taxonomy" id="3634"/>
    <lineage>
        <taxon>Eukaryota</taxon>
        <taxon>Viridiplantae</taxon>
        <taxon>Streptophyta</taxon>
        <taxon>Embryophyta</taxon>
        <taxon>Tracheophyta</taxon>
        <taxon>Spermatophyta</taxon>
        <taxon>Magnoliopsida</taxon>
        <taxon>eudicotyledons</taxon>
        <taxon>Gunneridae</taxon>
        <taxon>Pentapetalae</taxon>
        <taxon>rosids</taxon>
        <taxon>malvids</taxon>
        <taxon>Malvales</taxon>
        <taxon>Malvaceae</taxon>
        <taxon>Malvoideae</taxon>
        <taxon>Gossypium</taxon>
    </lineage>
</organism>
<name>A0A2P5YIB8_GOSBA</name>
<accession>A0A2P5YIB8</accession>